<reference evidence="2 3" key="1">
    <citation type="submission" date="2023-01" db="EMBL/GenBank/DDBJ databases">
        <title>Analysis of 21 Apiospora genomes using comparative genomics revels a genus with tremendous synthesis potential of carbohydrate active enzymes and secondary metabolites.</title>
        <authorList>
            <person name="Sorensen T."/>
        </authorList>
    </citation>
    <scope>NUCLEOTIDE SEQUENCE [LARGE SCALE GENOMIC DNA]</scope>
    <source>
        <strain evidence="2 3">CBS 33761</strain>
    </source>
</reference>
<comment type="caution">
    <text evidence="2">The sequence shown here is derived from an EMBL/GenBank/DDBJ whole genome shotgun (WGS) entry which is preliminary data.</text>
</comment>
<evidence type="ECO:0000313" key="3">
    <source>
        <dbReference type="Proteomes" id="UP001444661"/>
    </source>
</evidence>
<feature type="domain" description="2EXR" evidence="1">
    <location>
        <begin position="9"/>
        <end position="76"/>
    </location>
</feature>
<gene>
    <name evidence="2" type="ORF">PG993_003907</name>
</gene>
<dbReference type="PANTHER" id="PTHR35910:SF6">
    <property type="entry name" value="2EXR DOMAIN-CONTAINING PROTEIN"/>
    <property type="match status" value="1"/>
</dbReference>
<protein>
    <recommendedName>
        <fullName evidence="1">2EXR domain-containing protein</fullName>
    </recommendedName>
</protein>
<dbReference type="InterPro" id="IPR045518">
    <property type="entry name" value="2EXR"/>
</dbReference>
<proteinExistence type="predicted"/>
<sequence>MAFSPLTIFHKFRQLPPELRLKIWEAAVQGDYHNRIIPLTRDTKRIIPITYELRHPSPIFKVSIESRQAALGLYDQAIPVVPFFSVPTDFDAPREVASAGAEADAQHRGVIHVSLRQDIFLVSPETRTFQANKMANFQWADLAARTPRFVTMPCASRAPPVFMTVPIRPETRARIVQVLEHYDANADRGDIVGATDQGVIYPNAEYSSARIAYYGDNPTIDYLLGSTSGNTKNLVRLLWHLGQEYTSDRLLEWLDPAVRKT</sequence>
<dbReference type="Proteomes" id="UP001444661">
    <property type="component" value="Unassembled WGS sequence"/>
</dbReference>
<dbReference type="PANTHER" id="PTHR35910">
    <property type="entry name" value="2EXR DOMAIN-CONTAINING PROTEIN"/>
    <property type="match status" value="1"/>
</dbReference>
<accession>A0ABR1U1D8</accession>
<name>A0ABR1U1D8_9PEZI</name>
<organism evidence="2 3">
    <name type="scientific">Apiospora rasikravindrae</name>
    <dbReference type="NCBI Taxonomy" id="990691"/>
    <lineage>
        <taxon>Eukaryota</taxon>
        <taxon>Fungi</taxon>
        <taxon>Dikarya</taxon>
        <taxon>Ascomycota</taxon>
        <taxon>Pezizomycotina</taxon>
        <taxon>Sordariomycetes</taxon>
        <taxon>Xylariomycetidae</taxon>
        <taxon>Amphisphaeriales</taxon>
        <taxon>Apiosporaceae</taxon>
        <taxon>Apiospora</taxon>
    </lineage>
</organism>
<dbReference type="EMBL" id="JAQQWK010000002">
    <property type="protein sequence ID" value="KAK8052522.1"/>
    <property type="molecule type" value="Genomic_DNA"/>
</dbReference>
<keyword evidence="3" id="KW-1185">Reference proteome</keyword>
<dbReference type="Pfam" id="PF20150">
    <property type="entry name" value="2EXR"/>
    <property type="match status" value="1"/>
</dbReference>
<evidence type="ECO:0000259" key="1">
    <source>
        <dbReference type="Pfam" id="PF20150"/>
    </source>
</evidence>
<evidence type="ECO:0000313" key="2">
    <source>
        <dbReference type="EMBL" id="KAK8052522.1"/>
    </source>
</evidence>